<proteinExistence type="predicted"/>
<dbReference type="Proteomes" id="UP000237000">
    <property type="component" value="Unassembled WGS sequence"/>
</dbReference>
<dbReference type="AlphaFoldDB" id="A0A2P5C072"/>
<accession>A0A2P5C072</accession>
<evidence type="ECO:0000313" key="2">
    <source>
        <dbReference type="Proteomes" id="UP000237000"/>
    </source>
</evidence>
<dbReference type="InParanoid" id="A0A2P5C072"/>
<sequence>MMIFSSHAPLHSLFSFKVAAKNSENCPPRWPSQILKDPFYISLAARSNLVKKCQNTYQHRGAVWLGQIWQILLRTPPWTFSIILLVIPNAFTTSPT</sequence>
<organism evidence="1 2">
    <name type="scientific">Trema orientale</name>
    <name type="common">Charcoal tree</name>
    <name type="synonym">Celtis orientalis</name>
    <dbReference type="NCBI Taxonomy" id="63057"/>
    <lineage>
        <taxon>Eukaryota</taxon>
        <taxon>Viridiplantae</taxon>
        <taxon>Streptophyta</taxon>
        <taxon>Embryophyta</taxon>
        <taxon>Tracheophyta</taxon>
        <taxon>Spermatophyta</taxon>
        <taxon>Magnoliopsida</taxon>
        <taxon>eudicotyledons</taxon>
        <taxon>Gunneridae</taxon>
        <taxon>Pentapetalae</taxon>
        <taxon>rosids</taxon>
        <taxon>fabids</taxon>
        <taxon>Rosales</taxon>
        <taxon>Cannabaceae</taxon>
        <taxon>Trema</taxon>
    </lineage>
</organism>
<gene>
    <name evidence="1" type="ORF">TorRG33x02_302560</name>
</gene>
<dbReference type="OrthoDB" id="10486955at2759"/>
<reference evidence="2" key="1">
    <citation type="submission" date="2016-06" db="EMBL/GenBank/DDBJ databases">
        <title>Parallel loss of symbiosis genes in relatives of nitrogen-fixing non-legume Parasponia.</title>
        <authorList>
            <person name="Van Velzen R."/>
            <person name="Holmer R."/>
            <person name="Bu F."/>
            <person name="Rutten L."/>
            <person name="Van Zeijl A."/>
            <person name="Liu W."/>
            <person name="Santuari L."/>
            <person name="Cao Q."/>
            <person name="Sharma T."/>
            <person name="Shen D."/>
            <person name="Roswanjaya Y."/>
            <person name="Wardhani T."/>
            <person name="Kalhor M.S."/>
            <person name="Jansen J."/>
            <person name="Van den Hoogen J."/>
            <person name="Gungor B."/>
            <person name="Hartog M."/>
            <person name="Hontelez J."/>
            <person name="Verver J."/>
            <person name="Yang W.-C."/>
            <person name="Schijlen E."/>
            <person name="Repin R."/>
            <person name="Schilthuizen M."/>
            <person name="Schranz E."/>
            <person name="Heidstra R."/>
            <person name="Miyata K."/>
            <person name="Fedorova E."/>
            <person name="Kohlen W."/>
            <person name="Bisseling T."/>
            <person name="Smit S."/>
            <person name="Geurts R."/>
        </authorList>
    </citation>
    <scope>NUCLEOTIDE SEQUENCE [LARGE SCALE GENOMIC DNA]</scope>
    <source>
        <strain evidence="2">cv. RG33-2</strain>
    </source>
</reference>
<keyword evidence="2" id="KW-1185">Reference proteome</keyword>
<evidence type="ECO:0000313" key="1">
    <source>
        <dbReference type="EMBL" id="PON54473.1"/>
    </source>
</evidence>
<protein>
    <submittedName>
        <fullName evidence="1">Uncharacterized protein</fullName>
    </submittedName>
</protein>
<comment type="caution">
    <text evidence="1">The sequence shown here is derived from an EMBL/GenBank/DDBJ whole genome shotgun (WGS) entry which is preliminary data.</text>
</comment>
<dbReference type="EMBL" id="JXTC01000432">
    <property type="protein sequence ID" value="PON54473.1"/>
    <property type="molecule type" value="Genomic_DNA"/>
</dbReference>
<name>A0A2P5C072_TREOI</name>